<evidence type="ECO:0000256" key="1">
    <source>
        <dbReference type="SAM" id="MobiDB-lite"/>
    </source>
</evidence>
<dbReference type="Proteomes" id="UP001189429">
    <property type="component" value="Unassembled WGS sequence"/>
</dbReference>
<name>A0ABN9VRI1_9DINO</name>
<protein>
    <submittedName>
        <fullName evidence="2">Uncharacterized protein</fullName>
    </submittedName>
</protein>
<gene>
    <name evidence="2" type="ORF">PCOR1329_LOCUS59846</name>
</gene>
<feature type="region of interest" description="Disordered" evidence="1">
    <location>
        <begin position="85"/>
        <end position="111"/>
    </location>
</feature>
<accession>A0ABN9VRI1</accession>
<reference evidence="2" key="1">
    <citation type="submission" date="2023-10" db="EMBL/GenBank/DDBJ databases">
        <authorList>
            <person name="Chen Y."/>
            <person name="Shah S."/>
            <person name="Dougan E. K."/>
            <person name="Thang M."/>
            <person name="Chan C."/>
        </authorList>
    </citation>
    <scope>NUCLEOTIDE SEQUENCE [LARGE SCALE GENOMIC DNA]</scope>
</reference>
<feature type="non-terminal residue" evidence="2">
    <location>
        <position position="111"/>
    </location>
</feature>
<comment type="caution">
    <text evidence="2">The sequence shown here is derived from an EMBL/GenBank/DDBJ whole genome shotgun (WGS) entry which is preliminary data.</text>
</comment>
<evidence type="ECO:0000313" key="2">
    <source>
        <dbReference type="EMBL" id="CAK0875114.1"/>
    </source>
</evidence>
<evidence type="ECO:0000313" key="3">
    <source>
        <dbReference type="Proteomes" id="UP001189429"/>
    </source>
</evidence>
<proteinExistence type="predicted"/>
<organism evidence="2 3">
    <name type="scientific">Prorocentrum cordatum</name>
    <dbReference type="NCBI Taxonomy" id="2364126"/>
    <lineage>
        <taxon>Eukaryota</taxon>
        <taxon>Sar</taxon>
        <taxon>Alveolata</taxon>
        <taxon>Dinophyceae</taxon>
        <taxon>Prorocentrales</taxon>
        <taxon>Prorocentraceae</taxon>
        <taxon>Prorocentrum</taxon>
    </lineage>
</organism>
<keyword evidence="3" id="KW-1185">Reference proteome</keyword>
<dbReference type="EMBL" id="CAUYUJ010017475">
    <property type="protein sequence ID" value="CAK0875114.1"/>
    <property type="molecule type" value="Genomic_DNA"/>
</dbReference>
<sequence>MAFELAEFRQGPFQGLHIATDGSARKDLEETHSQWVLVKLQVANNARSSTARFTHGTAGKIRTAGANALRIQMAAQKARIMGFQETRTPEGSRKAGGFHTISSGRDGKGVE</sequence>